<evidence type="ECO:0000313" key="3">
    <source>
        <dbReference type="Proteomes" id="UP000183190"/>
    </source>
</evidence>
<reference evidence="2 3" key="1">
    <citation type="submission" date="2016-10" db="EMBL/GenBank/DDBJ databases">
        <authorList>
            <person name="de Groot N.N."/>
        </authorList>
    </citation>
    <scope>NUCLEOTIDE SEQUENCE [LARGE SCALE GENOMIC DNA]</scope>
    <source>
        <strain evidence="2 3">YAD2003</strain>
    </source>
</reference>
<dbReference type="OrthoDB" id="1821821at2"/>
<dbReference type="RefSeq" id="WP_074714165.1">
    <property type="nucleotide sequence ID" value="NZ_FNWV01000001.1"/>
</dbReference>
<dbReference type="Proteomes" id="UP000183190">
    <property type="component" value="Unassembled WGS sequence"/>
</dbReference>
<dbReference type="AlphaFoldDB" id="A0A1H6HUA6"/>
<sequence length="144" mass="15945">MERNRIISLFLAFIAAGLVVLAGKSCTEDIIKTNKENRAKNTTTREEPHLITEDNVITPAQSQLSPDNQSGTALPAEEQETREYVTVTNLFGEVVETIPVTSPEEANVPTTTLSILDEYNQGRPEPENVTTYIKPAEKIVIEMD</sequence>
<name>A0A1H6HUA6_RUMFL</name>
<proteinExistence type="predicted"/>
<accession>A0A1H6HUA6</accession>
<evidence type="ECO:0000256" key="1">
    <source>
        <dbReference type="SAM" id="MobiDB-lite"/>
    </source>
</evidence>
<protein>
    <submittedName>
        <fullName evidence="2">Uncharacterized protein</fullName>
    </submittedName>
</protein>
<dbReference type="EMBL" id="FNWV01000001">
    <property type="protein sequence ID" value="SEH39549.1"/>
    <property type="molecule type" value="Genomic_DNA"/>
</dbReference>
<evidence type="ECO:0000313" key="2">
    <source>
        <dbReference type="EMBL" id="SEH39549.1"/>
    </source>
</evidence>
<feature type="compositionally biased region" description="Basic and acidic residues" evidence="1">
    <location>
        <begin position="39"/>
        <end position="52"/>
    </location>
</feature>
<feature type="compositionally biased region" description="Polar residues" evidence="1">
    <location>
        <begin position="58"/>
        <end position="72"/>
    </location>
</feature>
<organism evidence="2 3">
    <name type="scientific">Ruminococcus flavefaciens</name>
    <dbReference type="NCBI Taxonomy" id="1265"/>
    <lineage>
        <taxon>Bacteria</taxon>
        <taxon>Bacillati</taxon>
        <taxon>Bacillota</taxon>
        <taxon>Clostridia</taxon>
        <taxon>Eubacteriales</taxon>
        <taxon>Oscillospiraceae</taxon>
        <taxon>Ruminococcus</taxon>
    </lineage>
</organism>
<feature type="region of interest" description="Disordered" evidence="1">
    <location>
        <begin position="39"/>
        <end position="80"/>
    </location>
</feature>
<gene>
    <name evidence="2" type="ORF">SAMN02910265_00334</name>
</gene>